<reference evidence="1" key="1">
    <citation type="submission" date="2014-09" db="EMBL/GenBank/DDBJ databases">
        <authorList>
            <person name="Magalhaes I.L.F."/>
            <person name="Oliveira U."/>
            <person name="Santos F.R."/>
            <person name="Vidigal T.H.D.A."/>
            <person name="Brescovit A.D."/>
            <person name="Santos A.J."/>
        </authorList>
    </citation>
    <scope>NUCLEOTIDE SEQUENCE</scope>
    <source>
        <tissue evidence="1">Shoot tissue taken approximately 20 cm above the soil surface</tissue>
    </source>
</reference>
<protein>
    <submittedName>
        <fullName evidence="1">Uncharacterized protein</fullName>
    </submittedName>
</protein>
<accession>A0A0A8XVW4</accession>
<proteinExistence type="predicted"/>
<sequence>MLYILVTKICDLGTKTQRIHCHPRSITATSRELFWRIPRLFFLGPSNHNTIPFFCSYLPRIKSSSFGFYQVV</sequence>
<evidence type="ECO:0000313" key="1">
    <source>
        <dbReference type="EMBL" id="JAD16903.1"/>
    </source>
</evidence>
<name>A0A0A8XVW4_ARUDO</name>
<dbReference type="EMBL" id="GBRH01280992">
    <property type="protein sequence ID" value="JAD16903.1"/>
    <property type="molecule type" value="Transcribed_RNA"/>
</dbReference>
<organism evidence="1">
    <name type="scientific">Arundo donax</name>
    <name type="common">Giant reed</name>
    <name type="synonym">Donax arundinaceus</name>
    <dbReference type="NCBI Taxonomy" id="35708"/>
    <lineage>
        <taxon>Eukaryota</taxon>
        <taxon>Viridiplantae</taxon>
        <taxon>Streptophyta</taxon>
        <taxon>Embryophyta</taxon>
        <taxon>Tracheophyta</taxon>
        <taxon>Spermatophyta</taxon>
        <taxon>Magnoliopsida</taxon>
        <taxon>Liliopsida</taxon>
        <taxon>Poales</taxon>
        <taxon>Poaceae</taxon>
        <taxon>PACMAD clade</taxon>
        <taxon>Arundinoideae</taxon>
        <taxon>Arundineae</taxon>
        <taxon>Arundo</taxon>
    </lineage>
</organism>
<dbReference type="AlphaFoldDB" id="A0A0A8XVW4"/>
<reference evidence="1" key="2">
    <citation type="journal article" date="2015" name="Data Brief">
        <title>Shoot transcriptome of the giant reed, Arundo donax.</title>
        <authorList>
            <person name="Barrero R.A."/>
            <person name="Guerrero F.D."/>
            <person name="Moolhuijzen P."/>
            <person name="Goolsby J.A."/>
            <person name="Tidwell J."/>
            <person name="Bellgard S.E."/>
            <person name="Bellgard M.I."/>
        </authorList>
    </citation>
    <scope>NUCLEOTIDE SEQUENCE</scope>
    <source>
        <tissue evidence="1">Shoot tissue taken approximately 20 cm above the soil surface</tissue>
    </source>
</reference>